<protein>
    <recommendedName>
        <fullName evidence="8">Major facilitator superfamily associated domain-containing protein</fullName>
    </recommendedName>
</protein>
<dbReference type="InterPro" id="IPR051717">
    <property type="entry name" value="MFS_MFSD6"/>
</dbReference>
<dbReference type="PANTHER" id="PTHR16172:SF41">
    <property type="entry name" value="MAJOR FACILITATOR SUPERFAMILY DOMAIN-CONTAINING PROTEIN 6-LIKE"/>
    <property type="match status" value="1"/>
</dbReference>
<feature type="region of interest" description="Disordered" evidence="6">
    <location>
        <begin position="734"/>
        <end position="757"/>
    </location>
</feature>
<dbReference type="GO" id="GO:0016020">
    <property type="term" value="C:membrane"/>
    <property type="evidence" value="ECO:0007669"/>
    <property type="project" value="UniProtKB-SubCell"/>
</dbReference>
<organism evidence="9 10">
    <name type="scientific">Brassicogethes aeneus</name>
    <name type="common">Rape pollen beetle</name>
    <name type="synonym">Meligethes aeneus</name>
    <dbReference type="NCBI Taxonomy" id="1431903"/>
    <lineage>
        <taxon>Eukaryota</taxon>
        <taxon>Metazoa</taxon>
        <taxon>Ecdysozoa</taxon>
        <taxon>Arthropoda</taxon>
        <taxon>Hexapoda</taxon>
        <taxon>Insecta</taxon>
        <taxon>Pterygota</taxon>
        <taxon>Neoptera</taxon>
        <taxon>Endopterygota</taxon>
        <taxon>Coleoptera</taxon>
        <taxon>Polyphaga</taxon>
        <taxon>Cucujiformia</taxon>
        <taxon>Nitidulidae</taxon>
        <taxon>Meligethinae</taxon>
        <taxon>Brassicogethes</taxon>
    </lineage>
</organism>
<feature type="transmembrane region" description="Helical" evidence="7">
    <location>
        <begin position="313"/>
        <end position="333"/>
    </location>
</feature>
<dbReference type="CDD" id="cd17335">
    <property type="entry name" value="MFS_MFSD6"/>
    <property type="match status" value="1"/>
</dbReference>
<evidence type="ECO:0000259" key="8">
    <source>
        <dbReference type="Pfam" id="PF12832"/>
    </source>
</evidence>
<feature type="transmembrane region" description="Helical" evidence="7">
    <location>
        <begin position="586"/>
        <end position="605"/>
    </location>
</feature>
<feature type="transmembrane region" description="Helical" evidence="7">
    <location>
        <begin position="71"/>
        <end position="93"/>
    </location>
</feature>
<evidence type="ECO:0000256" key="4">
    <source>
        <dbReference type="ARBA" id="ARBA00022989"/>
    </source>
</evidence>
<name>A0A9P0FL67_BRAAE</name>
<feature type="transmembrane region" description="Helical" evidence="7">
    <location>
        <begin position="102"/>
        <end position="120"/>
    </location>
</feature>
<feature type="compositionally biased region" description="Polar residues" evidence="6">
    <location>
        <begin position="734"/>
        <end position="752"/>
    </location>
</feature>
<accession>A0A9P0FL67</accession>
<feature type="transmembrane region" description="Helical" evidence="7">
    <location>
        <begin position="457"/>
        <end position="479"/>
    </location>
</feature>
<comment type="similarity">
    <text evidence="2">Belongs to the major facilitator superfamily. MFSD6 family.</text>
</comment>
<feature type="transmembrane region" description="Helical" evidence="7">
    <location>
        <begin position="428"/>
        <end position="451"/>
    </location>
</feature>
<evidence type="ECO:0000313" key="10">
    <source>
        <dbReference type="Proteomes" id="UP001154078"/>
    </source>
</evidence>
<feature type="domain" description="Major facilitator superfamily associated" evidence="8">
    <location>
        <begin position="36"/>
        <end position="585"/>
    </location>
</feature>
<feature type="transmembrane region" description="Helical" evidence="7">
    <location>
        <begin position="383"/>
        <end position="407"/>
    </location>
</feature>
<comment type="subcellular location">
    <subcellularLocation>
        <location evidence="1">Membrane</location>
        <topology evidence="1">Multi-pass membrane protein</topology>
    </subcellularLocation>
</comment>
<dbReference type="Gene3D" id="1.20.1250.20">
    <property type="entry name" value="MFS general substrate transporter like domains"/>
    <property type="match status" value="3"/>
</dbReference>
<feature type="transmembrane region" description="Helical" evidence="7">
    <location>
        <begin position="354"/>
        <end position="371"/>
    </location>
</feature>
<proteinExistence type="inferred from homology"/>
<feature type="transmembrane region" description="Helical" evidence="7">
    <location>
        <begin position="531"/>
        <end position="555"/>
    </location>
</feature>
<dbReference type="InterPro" id="IPR024989">
    <property type="entry name" value="MFS_assoc_dom"/>
</dbReference>
<dbReference type="OrthoDB" id="10056177at2759"/>
<dbReference type="Proteomes" id="UP001154078">
    <property type="component" value="Chromosome 8"/>
</dbReference>
<dbReference type="InterPro" id="IPR036259">
    <property type="entry name" value="MFS_trans_sf"/>
</dbReference>
<feature type="transmembrane region" description="Helical" evidence="7">
    <location>
        <begin position="37"/>
        <end position="59"/>
    </location>
</feature>
<evidence type="ECO:0000256" key="3">
    <source>
        <dbReference type="ARBA" id="ARBA00022692"/>
    </source>
</evidence>
<gene>
    <name evidence="9" type="ORF">MELIAE_LOCUS11120</name>
</gene>
<feature type="transmembrane region" description="Helical" evidence="7">
    <location>
        <begin position="491"/>
        <end position="511"/>
    </location>
</feature>
<dbReference type="Pfam" id="PF12832">
    <property type="entry name" value="MFS_1_like"/>
    <property type="match status" value="1"/>
</dbReference>
<evidence type="ECO:0000256" key="6">
    <source>
        <dbReference type="SAM" id="MobiDB-lite"/>
    </source>
</evidence>
<sequence length="785" mass="87663">MGEESNEVREDGNKAIATEIDDEVIEKQKWGINPNLIMLKLTLFVFYGATSSLVPYLTIHMQSIGLSMEQIALIYLSLPFTTFLAPPLTGYLVDKFGQYKPVVIVSFILTALLHHSLFLLPTQEIPGTVPSGYIIIHPKKMRIDIWWSPCPSRECPEQDEVDLTLDKCVDHCLLKNRKTWNITQTNPGIEDDLSFHLGKNKSNAWNLTLAMHDNLGDPIEQLGIEMDLPDEDDGITDIKKRFPERMLKRYGVDVNELDEQDLRCGGTVGDFNESTQTKLFYYSKDCILQKCEFRSGGPAVCPPGYIKSDDNTFWIYFCLRFVATVALTAGVTIMDPIALTMIEKFGGDFGKERLFSSLGMALFSPVTGALIDWNSKRLGHTDYASAFYTFDVLLFVAAIAVCLMPLGSKLPADNIFSDLMNIFKMPHLVAFIFFMFILGNLWGFIESYLFFYLRELGAPNILLGITVTVGTISSLPFLYGAENITKKIGHVNIIIVAFFAHAARLAGYSVIESAWWCFPFEAMESLSVHLMWVAAATYCAILAPKNLLATLIGVIGMAHFSIGRGTGSFFGGNIIGKFGIRQSFRLMAFISCSSGIAYALLYYFWLKKIEERAVRDDANVVENGEIDKLKDDEPKTRDVGTMCSFEKLDSRLSLVVEYNQIGSLTSLGRVRADGGLLRRRSISMRRESDFGPIIKKNSKTDLLKSAIEVNQSRNSIKASNNHINLLNGGSSASDKLNAASSTPKLSQRSASILQEKESNVLNEKDEIVYDEIKHKKAETEDSEES</sequence>
<keyword evidence="10" id="KW-1185">Reference proteome</keyword>
<dbReference type="PANTHER" id="PTHR16172">
    <property type="entry name" value="MAJOR FACILITATOR SUPERFAMILY DOMAIN-CONTAINING PROTEIN 6-LIKE"/>
    <property type="match status" value="1"/>
</dbReference>
<evidence type="ECO:0000313" key="9">
    <source>
        <dbReference type="EMBL" id="CAH0561792.1"/>
    </source>
</evidence>
<evidence type="ECO:0000256" key="2">
    <source>
        <dbReference type="ARBA" id="ARBA00005241"/>
    </source>
</evidence>
<evidence type="ECO:0000256" key="1">
    <source>
        <dbReference type="ARBA" id="ARBA00004141"/>
    </source>
</evidence>
<evidence type="ECO:0000256" key="7">
    <source>
        <dbReference type="SAM" id="Phobius"/>
    </source>
</evidence>
<keyword evidence="5 7" id="KW-0472">Membrane</keyword>
<dbReference type="EMBL" id="OV121139">
    <property type="protein sequence ID" value="CAH0561792.1"/>
    <property type="molecule type" value="Genomic_DNA"/>
</dbReference>
<dbReference type="SUPFAM" id="SSF103473">
    <property type="entry name" value="MFS general substrate transporter"/>
    <property type="match status" value="1"/>
</dbReference>
<keyword evidence="4 7" id="KW-1133">Transmembrane helix</keyword>
<reference evidence="9" key="1">
    <citation type="submission" date="2021-12" db="EMBL/GenBank/DDBJ databases">
        <authorList>
            <person name="King R."/>
        </authorList>
    </citation>
    <scope>NUCLEOTIDE SEQUENCE</scope>
</reference>
<keyword evidence="3 7" id="KW-0812">Transmembrane</keyword>
<evidence type="ECO:0000256" key="5">
    <source>
        <dbReference type="ARBA" id="ARBA00023136"/>
    </source>
</evidence>
<dbReference type="AlphaFoldDB" id="A0A9P0FL67"/>